<name>Q2JBM3_FRACC</name>
<dbReference type="KEGG" id="fra:Francci3_1944"/>
<accession>Q2JBM3</accession>
<dbReference type="InterPro" id="IPR045991">
    <property type="entry name" value="DUF5947"/>
</dbReference>
<proteinExistence type="predicted"/>
<dbReference type="RefSeq" id="WP_011436378.1">
    <property type="nucleotide sequence ID" value="NC_007777.1"/>
</dbReference>
<dbReference type="STRING" id="106370.Francci3_1944"/>
<evidence type="ECO:0000313" key="2">
    <source>
        <dbReference type="Proteomes" id="UP000001937"/>
    </source>
</evidence>
<reference evidence="1 2" key="1">
    <citation type="journal article" date="2007" name="Genome Res.">
        <title>Genome characteristics of facultatively symbiotic Frankia sp. strains reflect host range and host plant biogeography.</title>
        <authorList>
            <person name="Normand P."/>
            <person name="Lapierre P."/>
            <person name="Tisa L.S."/>
            <person name="Gogarten J.P."/>
            <person name="Alloisio N."/>
            <person name="Bagnarol E."/>
            <person name="Bassi C.A."/>
            <person name="Berry A.M."/>
            <person name="Bickhart D.M."/>
            <person name="Choisne N."/>
            <person name="Couloux A."/>
            <person name="Cournoyer B."/>
            <person name="Cruveiller S."/>
            <person name="Daubin V."/>
            <person name="Demange N."/>
            <person name="Francino M.P."/>
            <person name="Goltsman E."/>
            <person name="Huang Y."/>
            <person name="Kopp O.R."/>
            <person name="Labarre L."/>
            <person name="Lapidus A."/>
            <person name="Lavire C."/>
            <person name="Marechal J."/>
            <person name="Martinez M."/>
            <person name="Mastronunzio J.E."/>
            <person name="Mullin B.C."/>
            <person name="Niemann J."/>
            <person name="Pujic P."/>
            <person name="Rawnsley T."/>
            <person name="Rouy Z."/>
            <person name="Schenowitz C."/>
            <person name="Sellstedt A."/>
            <person name="Tavares F."/>
            <person name="Tomkins J.P."/>
            <person name="Vallenet D."/>
            <person name="Valverde C."/>
            <person name="Wall L.G."/>
            <person name="Wang Y."/>
            <person name="Medigue C."/>
            <person name="Benson D.R."/>
        </authorList>
    </citation>
    <scope>NUCLEOTIDE SEQUENCE [LARGE SCALE GENOMIC DNA]</scope>
    <source>
        <strain evidence="2">DSM 45818 / CECT 9043 / CcI3</strain>
    </source>
</reference>
<dbReference type="eggNOG" id="ENOG50313MT">
    <property type="taxonomic scope" value="Bacteria"/>
</dbReference>
<dbReference type="AlphaFoldDB" id="Q2JBM3"/>
<keyword evidence="2" id="KW-1185">Reference proteome</keyword>
<dbReference type="HOGENOM" id="CLU_085015_0_0_11"/>
<organism evidence="1 2">
    <name type="scientific">Frankia casuarinae (strain DSM 45818 / CECT 9043 / HFP020203 / CcI3)</name>
    <dbReference type="NCBI Taxonomy" id="106370"/>
    <lineage>
        <taxon>Bacteria</taxon>
        <taxon>Bacillati</taxon>
        <taxon>Actinomycetota</taxon>
        <taxon>Actinomycetes</taxon>
        <taxon>Frankiales</taxon>
        <taxon>Frankiaceae</taxon>
        <taxon>Frankia</taxon>
    </lineage>
</organism>
<dbReference type="EMBL" id="CP000249">
    <property type="protein sequence ID" value="ABD11319.1"/>
    <property type="molecule type" value="Genomic_DNA"/>
</dbReference>
<sequence length="227" mass="24594">MTAPMSPTADGALRRLVRAATDRAGAAEARCDMCRTAVPAEHRHILDEQRDELLCACQACALLFDREAAGRGHFRLVPRRRLRLPALDADELGTPVGLAFFVVGTDGSVSARYPSPMGATRWGVAPGTWRGIVRRCPALGDLTPLVEALLTNTTHGRHEHWIVPVDDCHRLVAVIRREWRGLSGGLRVWPAIDGFFADLGRRPASPVRAARPVHLTGQGRAGPAGRG</sequence>
<accession>A0A1X1PXR6</accession>
<dbReference type="Pfam" id="PF19372">
    <property type="entry name" value="DUF5947"/>
    <property type="match status" value="1"/>
</dbReference>
<gene>
    <name evidence="1" type="ordered locus">Francci3_1944</name>
</gene>
<evidence type="ECO:0000313" key="1">
    <source>
        <dbReference type="EMBL" id="ABD11319.1"/>
    </source>
</evidence>
<dbReference type="Proteomes" id="UP000001937">
    <property type="component" value="Chromosome"/>
</dbReference>
<protein>
    <submittedName>
        <fullName evidence="1">Uncharacterized protein</fullName>
    </submittedName>
</protein>